<evidence type="ECO:0000313" key="1">
    <source>
        <dbReference type="EMBL" id="BES80646.1"/>
    </source>
</evidence>
<dbReference type="EMBL" id="AP028907">
    <property type="protein sequence ID" value="BES80646.1"/>
    <property type="molecule type" value="Genomic_DNA"/>
</dbReference>
<protein>
    <submittedName>
        <fullName evidence="1">Uncharacterized protein</fullName>
    </submittedName>
</protein>
<sequence length="148" mass="16550">MPRPPRLDKVIAFAHKLASDLEVGYRELAGIRGELLRVSELLRDVEVLEASVIEKSRNGSVYRVLQVKRPGTGFFEGGVLSVYVTRKPELGDLVVRLVHLRNVYAEWVKATISLLDALERTPSLLEEYKRLVSPTGSPAKQEVRARGS</sequence>
<dbReference type="Proteomes" id="UP001341135">
    <property type="component" value="Chromosome"/>
</dbReference>
<gene>
    <name evidence="1" type="ORF">PABY_02130</name>
</gene>
<organism evidence="1 2">
    <name type="scientific">Pyrodictium abyssi</name>
    <dbReference type="NCBI Taxonomy" id="54256"/>
    <lineage>
        <taxon>Archaea</taxon>
        <taxon>Thermoproteota</taxon>
        <taxon>Thermoprotei</taxon>
        <taxon>Desulfurococcales</taxon>
        <taxon>Pyrodictiaceae</taxon>
        <taxon>Pyrodictium</taxon>
    </lineage>
</organism>
<keyword evidence="2" id="KW-1185">Reference proteome</keyword>
<proteinExistence type="predicted"/>
<accession>A0ABN6ZS52</accession>
<evidence type="ECO:0000313" key="2">
    <source>
        <dbReference type="Proteomes" id="UP001341135"/>
    </source>
</evidence>
<name>A0ABN6ZS52_9CREN</name>
<reference evidence="1 2" key="1">
    <citation type="submission" date="2023-09" db="EMBL/GenBank/DDBJ databases">
        <title>Pyrofollis japonicus gen. nov. sp. nov., a novel member of the family Pyrodictiaceae isolated from the Iheya North hydrothermal field.</title>
        <authorList>
            <person name="Miyazaki U."/>
            <person name="Sanari M."/>
            <person name="Tame A."/>
            <person name="Kitajima M."/>
            <person name="Okamoto A."/>
            <person name="Sawayama S."/>
            <person name="Miyazaki J."/>
            <person name="Takai K."/>
            <person name="Nakagawa S."/>
        </authorList>
    </citation>
    <scope>NUCLEOTIDE SEQUENCE [LARGE SCALE GENOMIC DNA]</scope>
    <source>
        <strain evidence="1 2">AV2</strain>
    </source>
</reference>